<keyword evidence="3" id="KW-1185">Reference proteome</keyword>
<feature type="transmembrane region" description="Helical" evidence="1">
    <location>
        <begin position="104"/>
        <end position="122"/>
    </location>
</feature>
<name>A0A941AUU4_9GAMM</name>
<feature type="transmembrane region" description="Helical" evidence="1">
    <location>
        <begin position="142"/>
        <end position="160"/>
    </location>
</feature>
<reference evidence="2" key="2">
    <citation type="submission" date="2021-03" db="EMBL/GenBank/DDBJ databases">
        <authorList>
            <person name="Cao W."/>
        </authorList>
    </citation>
    <scope>NUCLEOTIDE SEQUENCE</scope>
    <source>
        <strain evidence="2">110414</strain>
    </source>
</reference>
<accession>A0A941AUU4</accession>
<protein>
    <submittedName>
        <fullName evidence="2">Uncharacterized protein</fullName>
    </submittedName>
</protein>
<keyword evidence="1" id="KW-0812">Transmembrane</keyword>
<dbReference type="RefSeq" id="WP_210536560.1">
    <property type="nucleotide sequence ID" value="NZ_JAGKTC010000002.1"/>
</dbReference>
<evidence type="ECO:0000313" key="3">
    <source>
        <dbReference type="Proteomes" id="UP000673447"/>
    </source>
</evidence>
<dbReference type="Proteomes" id="UP000673447">
    <property type="component" value="Unassembled WGS sequence"/>
</dbReference>
<keyword evidence="1" id="KW-1133">Transmembrane helix</keyword>
<keyword evidence="1" id="KW-0472">Membrane</keyword>
<evidence type="ECO:0000256" key="1">
    <source>
        <dbReference type="SAM" id="Phobius"/>
    </source>
</evidence>
<gene>
    <name evidence="2" type="ORF">J5837_09700</name>
</gene>
<organism evidence="2 3">
    <name type="scientific">Pseudoxanthomonas helianthi</name>
    <dbReference type="NCBI Taxonomy" id="1453541"/>
    <lineage>
        <taxon>Bacteria</taxon>
        <taxon>Pseudomonadati</taxon>
        <taxon>Pseudomonadota</taxon>
        <taxon>Gammaproteobacteria</taxon>
        <taxon>Lysobacterales</taxon>
        <taxon>Lysobacteraceae</taxon>
        <taxon>Pseudoxanthomonas</taxon>
    </lineage>
</organism>
<comment type="caution">
    <text evidence="2">The sequence shown here is derived from an EMBL/GenBank/DDBJ whole genome shotgun (WGS) entry which is preliminary data.</text>
</comment>
<sequence length="169" mass="18150">MTTHSLPSPIRIAPSLTPPLWLLGGTAAAVVDLALAALYWSGHGSAGLRVLQSIAAWAMGPAAYQGGWASAAFGVLLYIGTLSAVMAAYQHLSRRFRVLLRRPVVCGALYGALMYWLIFHVFVRYFSAAVTHAHALPLEWEALCYAVYIGLIGIPCAFLARTHVVRGNG</sequence>
<proteinExistence type="predicted"/>
<feature type="transmembrane region" description="Helical" evidence="1">
    <location>
        <begin position="70"/>
        <end position="92"/>
    </location>
</feature>
<dbReference type="EMBL" id="JAGKTC010000002">
    <property type="protein sequence ID" value="MBP3984692.1"/>
    <property type="molecule type" value="Genomic_DNA"/>
</dbReference>
<reference evidence="2" key="1">
    <citation type="journal article" date="2016" name="Int. J. Syst. Evol. Microbiol.">
        <title>Pseudoxanthomonas helianthi sp. nov., isolated from roots of Jerusalem artichoke (Helianthus tuberosus).</title>
        <authorList>
            <person name="Kittiwongwattana C."/>
            <person name="Thawai C."/>
        </authorList>
    </citation>
    <scope>NUCLEOTIDE SEQUENCE</scope>
    <source>
        <strain evidence="2">110414</strain>
    </source>
</reference>
<evidence type="ECO:0000313" key="2">
    <source>
        <dbReference type="EMBL" id="MBP3984692.1"/>
    </source>
</evidence>
<dbReference type="AlphaFoldDB" id="A0A941AUU4"/>
<feature type="transmembrane region" description="Helical" evidence="1">
    <location>
        <begin position="20"/>
        <end position="39"/>
    </location>
</feature>